<gene>
    <name evidence="1" type="ORF">ENM78_03580</name>
</gene>
<accession>A0A7J3ZM66</accession>
<dbReference type="AlphaFoldDB" id="A0A7J3ZM66"/>
<reference evidence="1" key="1">
    <citation type="journal article" date="2020" name="mSystems">
        <title>Genome- and Community-Level Interaction Insights into Carbon Utilization and Element Cycling Functions of Hydrothermarchaeota in Hydrothermal Sediment.</title>
        <authorList>
            <person name="Zhou Z."/>
            <person name="Liu Y."/>
            <person name="Xu W."/>
            <person name="Pan J."/>
            <person name="Luo Z.H."/>
            <person name="Li M."/>
        </authorList>
    </citation>
    <scope>NUCLEOTIDE SEQUENCE [LARGE SCALE GENOMIC DNA]</scope>
    <source>
        <strain evidence="1">SpSt-1116</strain>
    </source>
</reference>
<proteinExistence type="predicted"/>
<comment type="caution">
    <text evidence="1">The sequence shown here is derived from an EMBL/GenBank/DDBJ whole genome shotgun (WGS) entry which is preliminary data.</text>
</comment>
<evidence type="ECO:0008006" key="2">
    <source>
        <dbReference type="Google" id="ProtNLM"/>
    </source>
</evidence>
<dbReference type="InterPro" id="IPR043519">
    <property type="entry name" value="NT_sf"/>
</dbReference>
<dbReference type="EMBL" id="DRZC01000051">
    <property type="protein sequence ID" value="HHQ80520.1"/>
    <property type="molecule type" value="Genomic_DNA"/>
</dbReference>
<organism evidence="1">
    <name type="scientific">Fervidicoccus fontis</name>
    <dbReference type="NCBI Taxonomy" id="683846"/>
    <lineage>
        <taxon>Archaea</taxon>
        <taxon>Thermoproteota</taxon>
        <taxon>Thermoprotei</taxon>
        <taxon>Fervidicoccales</taxon>
        <taxon>Fervidicoccaceae</taxon>
        <taxon>Fervidicoccus</taxon>
    </lineage>
</organism>
<sequence length="341" mass="38701">MSLPIAADTRGYRREFLDHDYIIDSKMNAYVIVGNRHPPGGVFAYKKYTIRPPTVHPWRRPGYTFERAFREYSPAVARQAEHAFYYISPEDGTIFPLVSTSRVLFHLKPELGLKALFHRTSDPLEERILDLARALHREIGVPYEKIGVTGSVLLGIHNPEKSDIDMVVYDCSYKKAIEDRGLLEPLRGRELEQWLVKAARRLKLPRMVVERLYDPSRRGYFEGSLTTIVYVQPAGTRYGQNVKPPTVYLGLITVKVELARLDCTHHYFPHLARGFVRGVVRGPRGILDLPVEIAVYETLYSSAIDRCSHVIVTGKAIQHGNAHLRIVVGTRESTTTILPAA</sequence>
<protein>
    <recommendedName>
        <fullName evidence="2">Polymerase nucleotidyl transferase domain-containing protein</fullName>
    </recommendedName>
</protein>
<dbReference type="SUPFAM" id="SSF81301">
    <property type="entry name" value="Nucleotidyltransferase"/>
    <property type="match status" value="1"/>
</dbReference>
<name>A0A7J3ZM66_9CREN</name>
<evidence type="ECO:0000313" key="1">
    <source>
        <dbReference type="EMBL" id="HHQ80520.1"/>
    </source>
</evidence>